<dbReference type="Proteomes" id="UP001189429">
    <property type="component" value="Unassembled WGS sequence"/>
</dbReference>
<organism evidence="2 3">
    <name type="scientific">Prorocentrum cordatum</name>
    <dbReference type="NCBI Taxonomy" id="2364126"/>
    <lineage>
        <taxon>Eukaryota</taxon>
        <taxon>Sar</taxon>
        <taxon>Alveolata</taxon>
        <taxon>Dinophyceae</taxon>
        <taxon>Prorocentrales</taxon>
        <taxon>Prorocentraceae</taxon>
        <taxon>Prorocentrum</taxon>
    </lineage>
</organism>
<evidence type="ECO:0000313" key="2">
    <source>
        <dbReference type="EMBL" id="CAK0817244.1"/>
    </source>
</evidence>
<feature type="region of interest" description="Disordered" evidence="1">
    <location>
        <begin position="636"/>
        <end position="674"/>
    </location>
</feature>
<protein>
    <submittedName>
        <fullName evidence="2">Uncharacterized protein</fullName>
    </submittedName>
</protein>
<proteinExistence type="predicted"/>
<reference evidence="2" key="1">
    <citation type="submission" date="2023-10" db="EMBL/GenBank/DDBJ databases">
        <authorList>
            <person name="Chen Y."/>
            <person name="Shah S."/>
            <person name="Dougan E. K."/>
            <person name="Thang M."/>
            <person name="Chan C."/>
        </authorList>
    </citation>
    <scope>NUCLEOTIDE SEQUENCE [LARGE SCALE GENOMIC DNA]</scope>
</reference>
<gene>
    <name evidence="2" type="ORF">PCOR1329_LOCUS19897</name>
</gene>
<accession>A0ABN9RKK0</accession>
<dbReference type="EMBL" id="CAUYUJ010006398">
    <property type="protein sequence ID" value="CAK0817244.1"/>
    <property type="molecule type" value="Genomic_DNA"/>
</dbReference>
<keyword evidence="3" id="KW-1185">Reference proteome</keyword>
<evidence type="ECO:0000256" key="1">
    <source>
        <dbReference type="SAM" id="MobiDB-lite"/>
    </source>
</evidence>
<sequence>MCRFHSIVDALRHLLPIWHTRLLIWLYIGLALGYIKSIGDCVGTSVDPLDTTEPTDGQTKDGMKAKHKEDLAKARSSAKNSIHFATSILLNADWHRKGTQANQNKNADESLKYAIGMANGDGLNTITRLFNSFNAHGLSNMGFYLARSEVAPVRVHGSMFEVALINETEHLAKAMRLAFCLAGRRALGLEAWHTAFPGHAAALLSPDAGTREKSLRYWKGVADDWKQILETKFPTAMPLIKRNFCNAPIFHDFIEQLTSTNFQALTTSLDQNLRVGFSITQTLVVENFFKATRTAESRCQDNKQLSWLRRWITPIQRKIDTSAFQYTSVDFRAQVLQGSQLAAKSLPRSFFVPKKSNLSVDYNAMVSEKKTAPFTTWNAQSQKFQIPDLAVPRHCAVKNCWGDLHLFWMSQGCLPMTVFKDTVADEWVISLSTHAQSAVLAVPVQQMVFNGVTYFTLPYKLTTDNLKWVIVLDLDSLGYEVEWVGPLYREKHKLPDNFPLMCGKADGDPKSLCEILALNCFGNLKITWLRKFASHFKLETPRTASLWDTLLDLMKFVLPTATDDDLLAIMSKRLPPDTDSAIDWDACAVDDVIETGDLDEVNKASEREKKHKDATATYQVAFKTLHAAVLQKRATAAAQEKKAEPKASKRASKRARVTAASASASSSSRADRKPMPPLAVEHLTLEHAREWLPDQNFTLYKDFPNGRWLLTEGRYFRVSRSFLKHGEVGAFATCAKKAYEHRKLPVPASIGSLATE</sequence>
<name>A0ABN9RKK0_9DINO</name>
<evidence type="ECO:0000313" key="3">
    <source>
        <dbReference type="Proteomes" id="UP001189429"/>
    </source>
</evidence>
<comment type="caution">
    <text evidence="2">The sequence shown here is derived from an EMBL/GenBank/DDBJ whole genome shotgun (WGS) entry which is preliminary data.</text>
</comment>
<feature type="compositionally biased region" description="Low complexity" evidence="1">
    <location>
        <begin position="657"/>
        <end position="668"/>
    </location>
</feature>